<keyword evidence="1" id="KW-0378">Hydrolase</keyword>
<protein>
    <submittedName>
        <fullName evidence="1">Haloacid dehalogenase-like hydrolase</fullName>
    </submittedName>
</protein>
<organism evidence="1 2">
    <name type="scientific">Seminavis robusta</name>
    <dbReference type="NCBI Taxonomy" id="568900"/>
    <lineage>
        <taxon>Eukaryota</taxon>
        <taxon>Sar</taxon>
        <taxon>Stramenopiles</taxon>
        <taxon>Ochrophyta</taxon>
        <taxon>Bacillariophyta</taxon>
        <taxon>Bacillariophyceae</taxon>
        <taxon>Bacillariophycidae</taxon>
        <taxon>Naviculales</taxon>
        <taxon>Naviculaceae</taxon>
        <taxon>Seminavis</taxon>
    </lineage>
</organism>
<dbReference type="Gene3D" id="3.40.50.1000">
    <property type="entry name" value="HAD superfamily/HAD-like"/>
    <property type="match status" value="1"/>
</dbReference>
<name>A0A9N8DS23_9STRA</name>
<dbReference type="GO" id="GO:0016787">
    <property type="term" value="F:hydrolase activity"/>
    <property type="evidence" value="ECO:0007669"/>
    <property type="project" value="UniProtKB-KW"/>
</dbReference>
<comment type="caution">
    <text evidence="1">The sequence shown here is derived from an EMBL/GenBank/DDBJ whole genome shotgun (WGS) entry which is preliminary data.</text>
</comment>
<dbReference type="EMBL" id="CAICTM010000311">
    <property type="protein sequence ID" value="CAB9507576.1"/>
    <property type="molecule type" value="Genomic_DNA"/>
</dbReference>
<dbReference type="InterPro" id="IPR023214">
    <property type="entry name" value="HAD_sf"/>
</dbReference>
<dbReference type="PANTHER" id="PTHR47105:SF1">
    <property type="entry name" value="OS06G0665100 PROTEIN"/>
    <property type="match status" value="1"/>
</dbReference>
<dbReference type="SUPFAM" id="SSF56784">
    <property type="entry name" value="HAD-like"/>
    <property type="match status" value="1"/>
</dbReference>
<dbReference type="InterPro" id="IPR044924">
    <property type="entry name" value="HAD-SF_hydro_IA_REG-2-like_cap"/>
</dbReference>
<dbReference type="AlphaFoldDB" id="A0A9N8DS23"/>
<dbReference type="SFLD" id="SFLDG01129">
    <property type="entry name" value="C1.5:_HAD__Beta-PGM__Phosphata"/>
    <property type="match status" value="1"/>
</dbReference>
<keyword evidence="2" id="KW-1185">Reference proteome</keyword>
<proteinExistence type="predicted"/>
<dbReference type="Pfam" id="PF00702">
    <property type="entry name" value="Hydrolase"/>
    <property type="match status" value="1"/>
</dbReference>
<gene>
    <name evidence="1" type="ORF">SEMRO_312_G114480.1</name>
</gene>
<dbReference type="InterPro" id="IPR036412">
    <property type="entry name" value="HAD-like_sf"/>
</dbReference>
<accession>A0A9N8DS23</accession>
<dbReference type="OrthoDB" id="444127at2759"/>
<evidence type="ECO:0000313" key="1">
    <source>
        <dbReference type="EMBL" id="CAB9507576.1"/>
    </source>
</evidence>
<dbReference type="Proteomes" id="UP001153069">
    <property type="component" value="Unassembled WGS sequence"/>
</dbReference>
<sequence length="318" mass="35911">MTSLVRPLSLASQRSLLHLSSNGSRRSMGLWPKIRPVRIKVITMDVTGTIVSFRGTLEEHYVGAAEKSGIPSSQLQHKRFGASFNQAYKECCEMHPCFGGNIMSAKEWWRICVQRSFQLAGVEMDPHQQDVVFQRIYSTFGSHAAYESFQDAKPFLQWARRSGLVTGILSNADERYGDSILPMLGITLDEVQFHCFSKDYQIEKPHSQFFQAAIRAAVPWLLANQPTKFQKEQQLLLQPKGSSVVNLDAICAPSEVLHIGNDYEKDFEGARRAGMHCVLLDRYAEDEKAAEWKRRGAPVLKDLLDVVEFLGRSNCRLG</sequence>
<dbReference type="SFLD" id="SFLDS00003">
    <property type="entry name" value="Haloacid_Dehalogenase"/>
    <property type="match status" value="1"/>
</dbReference>
<reference evidence="1" key="1">
    <citation type="submission" date="2020-06" db="EMBL/GenBank/DDBJ databases">
        <authorList>
            <consortium name="Plant Systems Biology data submission"/>
        </authorList>
    </citation>
    <scope>NUCLEOTIDE SEQUENCE</scope>
    <source>
        <strain evidence="1">D6</strain>
    </source>
</reference>
<dbReference type="Gene3D" id="1.10.150.720">
    <property type="entry name" value="Haloacid dehalogenase-like hydrolase"/>
    <property type="match status" value="1"/>
</dbReference>
<dbReference type="PANTHER" id="PTHR47105">
    <property type="entry name" value="OS02G0173600 PROTEIN"/>
    <property type="match status" value="1"/>
</dbReference>
<evidence type="ECO:0000313" key="2">
    <source>
        <dbReference type="Proteomes" id="UP001153069"/>
    </source>
</evidence>